<evidence type="ECO:0000259" key="1">
    <source>
        <dbReference type="PROSITE" id="PS51819"/>
    </source>
</evidence>
<dbReference type="Gene3D" id="3.10.180.10">
    <property type="entry name" value="2,3-Dihydroxybiphenyl 1,2-Dioxygenase, domain 1"/>
    <property type="match status" value="1"/>
</dbReference>
<proteinExistence type="predicted"/>
<evidence type="ECO:0000313" key="2">
    <source>
        <dbReference type="EMBL" id="PPK84111.1"/>
    </source>
</evidence>
<reference evidence="2 3" key="1">
    <citation type="submission" date="2018-02" db="EMBL/GenBank/DDBJ databases">
        <title>Genomic Encyclopedia of Archaeal and Bacterial Type Strains, Phase II (KMG-II): from individual species to whole genera.</title>
        <authorList>
            <person name="Goeker M."/>
        </authorList>
    </citation>
    <scope>NUCLEOTIDE SEQUENCE [LARGE SCALE GENOMIC DNA]</scope>
    <source>
        <strain evidence="2 3">DSM 29526</strain>
    </source>
</reference>
<dbReference type="PANTHER" id="PTHR36437:SF2">
    <property type="entry name" value="GLYOXALASE_BLEOMYCIN RESISTANCE PROTEIN_DIOXYGENASE"/>
    <property type="match status" value="1"/>
</dbReference>
<gene>
    <name evidence="2" type="ORF">CLV84_4262</name>
</gene>
<dbReference type="EMBL" id="PTJC01000009">
    <property type="protein sequence ID" value="PPK84111.1"/>
    <property type="molecule type" value="Genomic_DNA"/>
</dbReference>
<protein>
    <submittedName>
        <fullName evidence="2">Putative enzyme related to lactoylglutathione lyase</fullName>
    </submittedName>
</protein>
<sequence>MSRSIAQFSLLVHDYDAAIDFYVGKLGFDLVEDTPLSEEKRWVRVRPGGEAGAAILLAKASTDEQRALVGSQGAGRVWLFLDTDDFEHDYGRLLERGVKIVRERSEEPYGTVCVFADLYGNRWDLVQRNG</sequence>
<dbReference type="OrthoDB" id="9794917at2"/>
<dbReference type="Pfam" id="PF00903">
    <property type="entry name" value="Glyoxalase"/>
    <property type="match status" value="1"/>
</dbReference>
<dbReference type="SUPFAM" id="SSF54593">
    <property type="entry name" value="Glyoxalase/Bleomycin resistance protein/Dihydroxybiphenyl dioxygenase"/>
    <property type="match status" value="1"/>
</dbReference>
<comment type="caution">
    <text evidence="2">The sequence shown here is derived from an EMBL/GenBank/DDBJ whole genome shotgun (WGS) entry which is preliminary data.</text>
</comment>
<feature type="domain" description="VOC" evidence="1">
    <location>
        <begin position="4"/>
        <end position="128"/>
    </location>
</feature>
<dbReference type="AlphaFoldDB" id="A0A2S6I009"/>
<dbReference type="RefSeq" id="WP_104421818.1">
    <property type="nucleotide sequence ID" value="NZ_PTJC01000009.1"/>
</dbReference>
<keyword evidence="2" id="KW-0456">Lyase</keyword>
<dbReference type="GO" id="GO:0016829">
    <property type="term" value="F:lyase activity"/>
    <property type="evidence" value="ECO:0007669"/>
    <property type="project" value="UniProtKB-KW"/>
</dbReference>
<dbReference type="InterPro" id="IPR029068">
    <property type="entry name" value="Glyas_Bleomycin-R_OHBP_Dase"/>
</dbReference>
<dbReference type="InterPro" id="IPR037523">
    <property type="entry name" value="VOC_core"/>
</dbReference>
<dbReference type="Proteomes" id="UP000237662">
    <property type="component" value="Unassembled WGS sequence"/>
</dbReference>
<organism evidence="2 3">
    <name type="scientific">Neolewinella xylanilytica</name>
    <dbReference type="NCBI Taxonomy" id="1514080"/>
    <lineage>
        <taxon>Bacteria</taxon>
        <taxon>Pseudomonadati</taxon>
        <taxon>Bacteroidota</taxon>
        <taxon>Saprospiria</taxon>
        <taxon>Saprospirales</taxon>
        <taxon>Lewinellaceae</taxon>
        <taxon>Neolewinella</taxon>
    </lineage>
</organism>
<accession>A0A2S6I009</accession>
<dbReference type="InterPro" id="IPR004360">
    <property type="entry name" value="Glyas_Fos-R_dOase_dom"/>
</dbReference>
<name>A0A2S6I009_9BACT</name>
<evidence type="ECO:0000313" key="3">
    <source>
        <dbReference type="Proteomes" id="UP000237662"/>
    </source>
</evidence>
<keyword evidence="3" id="KW-1185">Reference proteome</keyword>
<dbReference type="PANTHER" id="PTHR36437">
    <property type="entry name" value="GLYOXALASE/BLEOMYCIN RESISTANCE PROTEIN/DIOXYGENASE"/>
    <property type="match status" value="1"/>
</dbReference>
<dbReference type="PROSITE" id="PS51819">
    <property type="entry name" value="VOC"/>
    <property type="match status" value="1"/>
</dbReference>